<dbReference type="Proteomes" id="UP000230000">
    <property type="component" value="Unassembled WGS sequence"/>
</dbReference>
<evidence type="ECO:0008006" key="4">
    <source>
        <dbReference type="Google" id="ProtNLM"/>
    </source>
</evidence>
<dbReference type="OrthoDB" id="1098954at2"/>
<proteinExistence type="predicted"/>
<gene>
    <name evidence="2" type="ORF">BXY57_1160</name>
</gene>
<dbReference type="EMBL" id="PGFG01000001">
    <property type="protein sequence ID" value="PJJ75581.1"/>
    <property type="molecule type" value="Genomic_DNA"/>
</dbReference>
<protein>
    <recommendedName>
        <fullName evidence="4">DUF4149 domain-containing protein</fullName>
    </recommendedName>
</protein>
<feature type="transmembrane region" description="Helical" evidence="1">
    <location>
        <begin position="95"/>
        <end position="114"/>
    </location>
</feature>
<feature type="transmembrane region" description="Helical" evidence="1">
    <location>
        <begin position="20"/>
        <end position="42"/>
    </location>
</feature>
<evidence type="ECO:0000313" key="3">
    <source>
        <dbReference type="Proteomes" id="UP000230000"/>
    </source>
</evidence>
<sequence length="163" mass="18459">MEQIATTTQPVSANNQKQSYLAGCLVVLISFVWLGFFSAISFMEAPVKFQAPHLSLSVGVEVGRIVFQTSHLVQWIFFLLLLLSLLRTGKLFNTLWIGWGGLMLIMLAESFWLFPALDRQAQQVIQGHILPMTTVHWIFVMAELLKIPCLLFIGWKTMKAFSV</sequence>
<feature type="transmembrane region" description="Helical" evidence="1">
    <location>
        <begin position="134"/>
        <end position="155"/>
    </location>
</feature>
<comment type="caution">
    <text evidence="2">The sequence shown here is derived from an EMBL/GenBank/DDBJ whole genome shotgun (WGS) entry which is preliminary data.</text>
</comment>
<keyword evidence="1" id="KW-0472">Membrane</keyword>
<accession>A0A2M9CUK3</accession>
<dbReference type="RefSeq" id="WP_100314169.1">
    <property type="nucleotide sequence ID" value="NZ_PGFG01000001.1"/>
</dbReference>
<keyword evidence="3" id="KW-1185">Reference proteome</keyword>
<evidence type="ECO:0000313" key="2">
    <source>
        <dbReference type="EMBL" id="PJJ75581.1"/>
    </source>
</evidence>
<feature type="transmembrane region" description="Helical" evidence="1">
    <location>
        <begin position="62"/>
        <end position="83"/>
    </location>
</feature>
<keyword evidence="1" id="KW-1133">Transmembrane helix</keyword>
<keyword evidence="1" id="KW-0812">Transmembrane</keyword>
<reference evidence="2 3" key="1">
    <citation type="submission" date="2017-11" db="EMBL/GenBank/DDBJ databases">
        <title>Genomic Encyclopedia of Archaeal and Bacterial Type Strains, Phase II (KMG-II): From Individual Species to Whole Genera.</title>
        <authorList>
            <person name="Goeker M."/>
        </authorList>
    </citation>
    <scope>NUCLEOTIDE SEQUENCE [LARGE SCALE GENOMIC DNA]</scope>
    <source>
        <strain evidence="2 3">DSM 27268</strain>
    </source>
</reference>
<evidence type="ECO:0000256" key="1">
    <source>
        <dbReference type="SAM" id="Phobius"/>
    </source>
</evidence>
<organism evidence="2 3">
    <name type="scientific">Thermoflavifilum aggregans</name>
    <dbReference type="NCBI Taxonomy" id="454188"/>
    <lineage>
        <taxon>Bacteria</taxon>
        <taxon>Pseudomonadati</taxon>
        <taxon>Bacteroidota</taxon>
        <taxon>Chitinophagia</taxon>
        <taxon>Chitinophagales</taxon>
        <taxon>Chitinophagaceae</taxon>
        <taxon>Thermoflavifilum</taxon>
    </lineage>
</organism>
<name>A0A2M9CUK3_9BACT</name>
<dbReference type="AlphaFoldDB" id="A0A2M9CUK3"/>